<protein>
    <submittedName>
        <fullName evidence="2">Uncharacterized protein</fullName>
    </submittedName>
</protein>
<name>A0AAV4RH26_9ARAC</name>
<evidence type="ECO:0000313" key="3">
    <source>
        <dbReference type="Proteomes" id="UP001054837"/>
    </source>
</evidence>
<reference evidence="2 3" key="1">
    <citation type="submission" date="2021-06" db="EMBL/GenBank/DDBJ databases">
        <title>Caerostris darwini draft genome.</title>
        <authorList>
            <person name="Kono N."/>
            <person name="Arakawa K."/>
        </authorList>
    </citation>
    <scope>NUCLEOTIDE SEQUENCE [LARGE SCALE GENOMIC DNA]</scope>
</reference>
<evidence type="ECO:0000313" key="2">
    <source>
        <dbReference type="EMBL" id="GIY20016.1"/>
    </source>
</evidence>
<organism evidence="2 3">
    <name type="scientific">Caerostris darwini</name>
    <dbReference type="NCBI Taxonomy" id="1538125"/>
    <lineage>
        <taxon>Eukaryota</taxon>
        <taxon>Metazoa</taxon>
        <taxon>Ecdysozoa</taxon>
        <taxon>Arthropoda</taxon>
        <taxon>Chelicerata</taxon>
        <taxon>Arachnida</taxon>
        <taxon>Araneae</taxon>
        <taxon>Araneomorphae</taxon>
        <taxon>Entelegynae</taxon>
        <taxon>Araneoidea</taxon>
        <taxon>Araneidae</taxon>
        <taxon>Caerostris</taxon>
    </lineage>
</organism>
<feature type="region of interest" description="Disordered" evidence="1">
    <location>
        <begin position="1"/>
        <end position="23"/>
    </location>
</feature>
<dbReference type="AlphaFoldDB" id="A0AAV4RH26"/>
<accession>A0AAV4RH26</accession>
<gene>
    <name evidence="2" type="ORF">CDAR_445111</name>
</gene>
<comment type="caution">
    <text evidence="2">The sequence shown here is derived from an EMBL/GenBank/DDBJ whole genome shotgun (WGS) entry which is preliminary data.</text>
</comment>
<evidence type="ECO:0000256" key="1">
    <source>
        <dbReference type="SAM" id="MobiDB-lite"/>
    </source>
</evidence>
<sequence length="185" mass="20620">MMKDSQEKLGGLPKAFSSEPPNPISAQCKSTAYNSANDITKNKLNIVQKSLLRLICSAAKSTPITALESQSDIEPLGARRDKTMLNFCREIPENNRRLLETLYRPASQNLNMHGTPLQKTAVIREKYGIAENNKQPFSKLQYIEEKAENPPHTTAPGIDLKKADIPTTHLKSNTLAMIAKRYPSE</sequence>
<dbReference type="Proteomes" id="UP001054837">
    <property type="component" value="Unassembled WGS sequence"/>
</dbReference>
<keyword evidence="3" id="KW-1185">Reference proteome</keyword>
<proteinExistence type="predicted"/>
<dbReference type="EMBL" id="BPLQ01006087">
    <property type="protein sequence ID" value="GIY20016.1"/>
    <property type="molecule type" value="Genomic_DNA"/>
</dbReference>